<protein>
    <submittedName>
        <fullName evidence="2">Uncharacterized protein</fullName>
    </submittedName>
</protein>
<evidence type="ECO:0000313" key="2">
    <source>
        <dbReference type="EMBL" id="CAF4413098.1"/>
    </source>
</evidence>
<evidence type="ECO:0000313" key="3">
    <source>
        <dbReference type="Proteomes" id="UP000663866"/>
    </source>
</evidence>
<keyword evidence="1" id="KW-0732">Signal</keyword>
<feature type="chain" id="PRO_5032430712" evidence="1">
    <location>
        <begin position="24"/>
        <end position="167"/>
    </location>
</feature>
<dbReference type="EMBL" id="CAJOBG010041816">
    <property type="protein sequence ID" value="CAF4413098.1"/>
    <property type="molecule type" value="Genomic_DNA"/>
</dbReference>
<sequence length="167" mass="19235">MLPNLTIQCIVFYVLMANLLVSSRDIFDMFSKANDPTVDAPTDVKATVKENAGNLKNDTASTLTFKTEYRTVLNAYRHVVRDWTEKFPSRNAKEYHFLLQLSSSEVDRLHTFATASSYDEKNVLHEVHVVSDILKRAVYKIEVENSTLNDVTWSEWLRSFDINVIIK</sequence>
<dbReference type="AlphaFoldDB" id="A0A820Q4R9"/>
<feature type="signal peptide" evidence="1">
    <location>
        <begin position="1"/>
        <end position="23"/>
    </location>
</feature>
<dbReference type="Proteomes" id="UP000663866">
    <property type="component" value="Unassembled WGS sequence"/>
</dbReference>
<comment type="caution">
    <text evidence="2">The sequence shown here is derived from an EMBL/GenBank/DDBJ whole genome shotgun (WGS) entry which is preliminary data.</text>
</comment>
<accession>A0A820Q4R9</accession>
<proteinExistence type="predicted"/>
<organism evidence="2 3">
    <name type="scientific">Rotaria magnacalcarata</name>
    <dbReference type="NCBI Taxonomy" id="392030"/>
    <lineage>
        <taxon>Eukaryota</taxon>
        <taxon>Metazoa</taxon>
        <taxon>Spiralia</taxon>
        <taxon>Gnathifera</taxon>
        <taxon>Rotifera</taxon>
        <taxon>Eurotatoria</taxon>
        <taxon>Bdelloidea</taxon>
        <taxon>Philodinida</taxon>
        <taxon>Philodinidae</taxon>
        <taxon>Rotaria</taxon>
    </lineage>
</organism>
<feature type="non-terminal residue" evidence="2">
    <location>
        <position position="1"/>
    </location>
</feature>
<keyword evidence="3" id="KW-1185">Reference proteome</keyword>
<reference evidence="2" key="1">
    <citation type="submission" date="2021-02" db="EMBL/GenBank/DDBJ databases">
        <authorList>
            <person name="Nowell W R."/>
        </authorList>
    </citation>
    <scope>NUCLEOTIDE SEQUENCE</scope>
</reference>
<evidence type="ECO:0000256" key="1">
    <source>
        <dbReference type="SAM" id="SignalP"/>
    </source>
</evidence>
<gene>
    <name evidence="2" type="ORF">OVN521_LOCUS35600</name>
</gene>
<name>A0A820Q4R9_9BILA</name>